<comment type="caution">
    <text evidence="2">The sequence shown here is derived from an EMBL/GenBank/DDBJ whole genome shotgun (WGS) entry which is preliminary data.</text>
</comment>
<dbReference type="Proteomes" id="UP000636956">
    <property type="component" value="Unassembled WGS sequence"/>
</dbReference>
<dbReference type="Pfam" id="PF20554">
    <property type="entry name" value="DUF6766"/>
    <property type="match status" value="1"/>
</dbReference>
<proteinExistence type="predicted"/>
<evidence type="ECO:0000256" key="1">
    <source>
        <dbReference type="SAM" id="SignalP"/>
    </source>
</evidence>
<organism evidence="2 3">
    <name type="scientific">Agromyces bauzanensis</name>
    <dbReference type="NCBI Taxonomy" id="1308924"/>
    <lineage>
        <taxon>Bacteria</taxon>
        <taxon>Bacillati</taxon>
        <taxon>Actinomycetota</taxon>
        <taxon>Actinomycetes</taxon>
        <taxon>Micrococcales</taxon>
        <taxon>Microbacteriaceae</taxon>
        <taxon>Agromyces</taxon>
    </lineage>
</organism>
<dbReference type="InterPro" id="IPR046657">
    <property type="entry name" value="DUF6766"/>
</dbReference>
<evidence type="ECO:0000313" key="2">
    <source>
        <dbReference type="EMBL" id="GGJ82829.1"/>
    </source>
</evidence>
<sequence length="433" mass="46431">MLLLVMGAIFLLSRLAQSLAGVVVFNSEQVEHSQAAISWAEYLVSADFWNRTLQNWQSEFLAVGSMIALSIFLRQRGSSESKPVGPAQGVTETWARDSEGASRSLGALLSPARAEILLSSRGRRGVPAARGPAYSRIVGLGRLARRNATSARISRGFARRWLMGSGDARRRPGGLRRVAHAAVALVAGTLALAACTGAPTADESSLPQGGEIVELDPDEFSADIDHPYWPMSPGTQWEYREVGADGEELSVVVTATTDTREIANGITARVVRDTVYRGHEIVEDTFDWYAQRDDGSVWYLGEATAEFEDGEIVTTEGSFEAGVDGAQAGVLLPADPKPGQSYRQEYLQGEAEDVGEVLRVGERAEAPYGAFDDVLVTSDTNALEPEVVEYKFYARDLGPLLALDVAGGSGREELIEVRTVPDGTGTGPLGEPG</sequence>
<evidence type="ECO:0000313" key="3">
    <source>
        <dbReference type="Proteomes" id="UP000636956"/>
    </source>
</evidence>
<keyword evidence="3" id="KW-1185">Reference proteome</keyword>
<feature type="signal peptide" evidence="1">
    <location>
        <begin position="1"/>
        <end position="20"/>
    </location>
</feature>
<accession>A0A917PKE9</accession>
<reference evidence="2" key="1">
    <citation type="journal article" date="2014" name="Int. J. Syst. Evol. Microbiol.">
        <title>Complete genome sequence of Corynebacterium casei LMG S-19264T (=DSM 44701T), isolated from a smear-ripened cheese.</title>
        <authorList>
            <consortium name="US DOE Joint Genome Institute (JGI-PGF)"/>
            <person name="Walter F."/>
            <person name="Albersmeier A."/>
            <person name="Kalinowski J."/>
            <person name="Ruckert C."/>
        </authorList>
    </citation>
    <scope>NUCLEOTIDE SEQUENCE</scope>
    <source>
        <strain evidence="2">CGMCC 1.8984</strain>
    </source>
</reference>
<protein>
    <recommendedName>
        <fullName evidence="4">SURF1-like protein</fullName>
    </recommendedName>
</protein>
<dbReference type="EMBL" id="BMMD01000011">
    <property type="protein sequence ID" value="GGJ82829.1"/>
    <property type="molecule type" value="Genomic_DNA"/>
</dbReference>
<reference evidence="2" key="2">
    <citation type="submission" date="2020-09" db="EMBL/GenBank/DDBJ databases">
        <authorList>
            <person name="Sun Q."/>
            <person name="Zhou Y."/>
        </authorList>
    </citation>
    <scope>NUCLEOTIDE SEQUENCE</scope>
    <source>
        <strain evidence="2">CGMCC 1.8984</strain>
    </source>
</reference>
<name>A0A917PKE9_9MICO</name>
<feature type="chain" id="PRO_5039614692" description="SURF1-like protein" evidence="1">
    <location>
        <begin position="21"/>
        <end position="433"/>
    </location>
</feature>
<keyword evidence="1" id="KW-0732">Signal</keyword>
<evidence type="ECO:0008006" key="4">
    <source>
        <dbReference type="Google" id="ProtNLM"/>
    </source>
</evidence>
<dbReference type="AlphaFoldDB" id="A0A917PKE9"/>
<gene>
    <name evidence="2" type="ORF">GCM10011372_21390</name>
</gene>